<feature type="region of interest" description="Disordered" evidence="1">
    <location>
        <begin position="23"/>
        <end position="57"/>
    </location>
</feature>
<dbReference type="Proteomes" id="UP001058974">
    <property type="component" value="Chromosome 7"/>
</dbReference>
<proteinExistence type="predicted"/>
<organism evidence="2 3">
    <name type="scientific">Pisum sativum</name>
    <name type="common">Garden pea</name>
    <name type="synonym">Lathyrus oleraceus</name>
    <dbReference type="NCBI Taxonomy" id="3888"/>
    <lineage>
        <taxon>Eukaryota</taxon>
        <taxon>Viridiplantae</taxon>
        <taxon>Streptophyta</taxon>
        <taxon>Embryophyta</taxon>
        <taxon>Tracheophyta</taxon>
        <taxon>Spermatophyta</taxon>
        <taxon>Magnoliopsida</taxon>
        <taxon>eudicotyledons</taxon>
        <taxon>Gunneridae</taxon>
        <taxon>Pentapetalae</taxon>
        <taxon>rosids</taxon>
        <taxon>fabids</taxon>
        <taxon>Fabales</taxon>
        <taxon>Fabaceae</taxon>
        <taxon>Papilionoideae</taxon>
        <taxon>50 kb inversion clade</taxon>
        <taxon>NPAAA clade</taxon>
        <taxon>Hologalegina</taxon>
        <taxon>IRL clade</taxon>
        <taxon>Fabeae</taxon>
        <taxon>Lathyrus</taxon>
    </lineage>
</organism>
<sequence>MHYTLDISLILYDVFPPTDTVGRISPTPPLSSSSSEPTDTSPSNFISSPNSTTPSDSTGLTYTLISTNSFPHGDVEFIDPIPLRQFTRIKTSPAYLQDFVGNTFHSNIHYDISKYVSYHNISPAHHAFISSITTTCDPVSFKQVNIHAHWVQEMDIDIQALMANKTWVYIPLPPGKKAIECKWVYKTKFHVDGSIE</sequence>
<evidence type="ECO:0000313" key="3">
    <source>
        <dbReference type="Proteomes" id="UP001058974"/>
    </source>
</evidence>
<evidence type="ECO:0008006" key="4">
    <source>
        <dbReference type="Google" id="ProtNLM"/>
    </source>
</evidence>
<keyword evidence="3" id="KW-1185">Reference proteome</keyword>
<dbReference type="EMBL" id="JAMSHJ010000007">
    <property type="protein sequence ID" value="KAI5391098.1"/>
    <property type="molecule type" value="Genomic_DNA"/>
</dbReference>
<protein>
    <recommendedName>
        <fullName evidence="4">Mitochondrial protein</fullName>
    </recommendedName>
</protein>
<feature type="compositionally biased region" description="Low complexity" evidence="1">
    <location>
        <begin position="30"/>
        <end position="57"/>
    </location>
</feature>
<evidence type="ECO:0000313" key="2">
    <source>
        <dbReference type="EMBL" id="KAI5391098.1"/>
    </source>
</evidence>
<comment type="caution">
    <text evidence="2">The sequence shown here is derived from an EMBL/GenBank/DDBJ whole genome shotgun (WGS) entry which is preliminary data.</text>
</comment>
<reference evidence="2 3" key="1">
    <citation type="journal article" date="2022" name="Nat. Genet.">
        <title>Improved pea reference genome and pan-genome highlight genomic features and evolutionary characteristics.</title>
        <authorList>
            <person name="Yang T."/>
            <person name="Liu R."/>
            <person name="Luo Y."/>
            <person name="Hu S."/>
            <person name="Wang D."/>
            <person name="Wang C."/>
            <person name="Pandey M.K."/>
            <person name="Ge S."/>
            <person name="Xu Q."/>
            <person name="Li N."/>
            <person name="Li G."/>
            <person name="Huang Y."/>
            <person name="Saxena R.K."/>
            <person name="Ji Y."/>
            <person name="Li M."/>
            <person name="Yan X."/>
            <person name="He Y."/>
            <person name="Liu Y."/>
            <person name="Wang X."/>
            <person name="Xiang C."/>
            <person name="Varshney R.K."/>
            <person name="Ding H."/>
            <person name="Gao S."/>
            <person name="Zong X."/>
        </authorList>
    </citation>
    <scope>NUCLEOTIDE SEQUENCE [LARGE SCALE GENOMIC DNA]</scope>
    <source>
        <strain evidence="2 3">cv. Zhongwan 6</strain>
    </source>
</reference>
<gene>
    <name evidence="2" type="ORF">KIW84_076093</name>
</gene>
<accession>A0A9D4VX43</accession>
<evidence type="ECO:0000256" key="1">
    <source>
        <dbReference type="SAM" id="MobiDB-lite"/>
    </source>
</evidence>
<dbReference type="AlphaFoldDB" id="A0A9D4VX43"/>
<dbReference type="Gramene" id="Psat07G0609300-T1">
    <property type="protein sequence ID" value="KAI5391098.1"/>
    <property type="gene ID" value="KIW84_076093"/>
</dbReference>
<name>A0A9D4VX43_PEA</name>